<dbReference type="NCBIfam" id="NF002187">
    <property type="entry name" value="PRK01045.1-1"/>
    <property type="match status" value="1"/>
</dbReference>
<evidence type="ECO:0000256" key="3">
    <source>
        <dbReference type="ARBA" id="ARBA00022723"/>
    </source>
</evidence>
<dbReference type="PANTHER" id="PTHR30426:SF0">
    <property type="entry name" value="4-HYDROXY-3-METHYLBUT-2-ENYL DIPHOSPHATE REDUCTASE"/>
    <property type="match status" value="1"/>
</dbReference>
<dbReference type="GO" id="GO:0019288">
    <property type="term" value="P:isopentenyl diphosphate biosynthetic process, methylerythritol 4-phosphate pathway"/>
    <property type="evidence" value="ECO:0007669"/>
    <property type="project" value="InterPro"/>
</dbReference>
<protein>
    <submittedName>
        <fullName evidence="6">4-hydroxy-3-methylbut-2-enyl diphosphate reductase</fullName>
        <ecNumber evidence="6">1.17.7.4</ecNumber>
    </submittedName>
</protein>
<dbReference type="GO" id="GO:0051745">
    <property type="term" value="F:4-hydroxy-3-methylbut-2-enyl diphosphate reductase activity"/>
    <property type="evidence" value="ECO:0007669"/>
    <property type="project" value="UniProtKB-EC"/>
</dbReference>
<proteinExistence type="inferred from homology"/>
<evidence type="ECO:0000256" key="5">
    <source>
        <dbReference type="ARBA" id="ARBA00023014"/>
    </source>
</evidence>
<organism evidence="6">
    <name type="scientific">bioreactor metagenome</name>
    <dbReference type="NCBI Taxonomy" id="1076179"/>
    <lineage>
        <taxon>unclassified sequences</taxon>
        <taxon>metagenomes</taxon>
        <taxon>ecological metagenomes</taxon>
    </lineage>
</organism>
<keyword evidence="5" id="KW-0411">Iron-sulfur</keyword>
<comment type="caution">
    <text evidence="6">The sequence shown here is derived from an EMBL/GenBank/DDBJ whole genome shotgun (WGS) entry which is preliminary data.</text>
</comment>
<keyword evidence="3" id="KW-0479">Metal-binding</keyword>
<dbReference type="AlphaFoldDB" id="A0A644U040"/>
<dbReference type="Gene3D" id="3.40.1010.20">
    <property type="entry name" value="4-hydroxy-3-methylbut-2-enyl diphosphate reductase, catalytic domain"/>
    <property type="match status" value="2"/>
</dbReference>
<dbReference type="NCBIfam" id="TIGR00216">
    <property type="entry name" value="ispH_lytB"/>
    <property type="match status" value="1"/>
</dbReference>
<accession>A0A644U040</accession>
<dbReference type="GO" id="GO:0051539">
    <property type="term" value="F:4 iron, 4 sulfur cluster binding"/>
    <property type="evidence" value="ECO:0007669"/>
    <property type="project" value="UniProtKB-KW"/>
</dbReference>
<dbReference type="CDD" id="cd13944">
    <property type="entry name" value="lytB_ispH"/>
    <property type="match status" value="1"/>
</dbReference>
<dbReference type="PANTHER" id="PTHR30426">
    <property type="entry name" value="4-HYDROXY-3-METHYLBUT-2-ENYL DIPHOSPHATE REDUCTASE"/>
    <property type="match status" value="1"/>
</dbReference>
<evidence type="ECO:0000256" key="1">
    <source>
        <dbReference type="ARBA" id="ARBA00001966"/>
    </source>
</evidence>
<evidence type="ECO:0000256" key="2">
    <source>
        <dbReference type="ARBA" id="ARBA00022485"/>
    </source>
</evidence>
<gene>
    <name evidence="6" type="primary">ispH_8</name>
    <name evidence="6" type="ORF">SDC9_18295</name>
</gene>
<dbReference type="GO" id="GO:0050992">
    <property type="term" value="P:dimethylallyl diphosphate biosynthetic process"/>
    <property type="evidence" value="ECO:0007669"/>
    <property type="project" value="InterPro"/>
</dbReference>
<name>A0A644U040_9ZZZZ</name>
<dbReference type="HAMAP" id="MF_00191">
    <property type="entry name" value="IspH"/>
    <property type="match status" value="1"/>
</dbReference>
<dbReference type="GO" id="GO:0046872">
    <property type="term" value="F:metal ion binding"/>
    <property type="evidence" value="ECO:0007669"/>
    <property type="project" value="UniProtKB-KW"/>
</dbReference>
<keyword evidence="2" id="KW-0004">4Fe-4S</keyword>
<sequence length="293" mass="33071">MKLKIDIDTHSGFCYGVVRAIEQAEKYLEKNSELHSLGSIVHNSTEISRLKEKGLNTINYDELSRMRDSVVFIRAHGEPPSSYKTARENNLTVIDCTCPVVLKLQERVKNNYKELKKVNGQLVIFGKVGHAEVNGLIGQVEGDAVIIEKMKDIEVLDFKRPIYIFSQTTKDPEIYKQVCDAIKERVASVEGPVESFKAFNTTCGQVSSRHPHLKEFSKSHSIIIFVSGKESSNGKILYDVCLKENPRSYKIESKDEIDPSWFRDGDSIGICGATSTPKWLLEEIGEHLRQFSS</sequence>
<comment type="cofactor">
    <cofactor evidence="1">
        <name>[4Fe-4S] cluster</name>
        <dbReference type="ChEBI" id="CHEBI:49883"/>
    </cofactor>
</comment>
<dbReference type="EC" id="1.17.7.4" evidence="6"/>
<dbReference type="EMBL" id="VSSQ01000066">
    <property type="protein sequence ID" value="MPL72510.1"/>
    <property type="molecule type" value="Genomic_DNA"/>
</dbReference>
<keyword evidence="4" id="KW-0408">Iron</keyword>
<evidence type="ECO:0000256" key="4">
    <source>
        <dbReference type="ARBA" id="ARBA00023004"/>
    </source>
</evidence>
<reference evidence="6" key="1">
    <citation type="submission" date="2019-08" db="EMBL/GenBank/DDBJ databases">
        <authorList>
            <person name="Kucharzyk K."/>
            <person name="Murdoch R.W."/>
            <person name="Higgins S."/>
            <person name="Loffler F."/>
        </authorList>
    </citation>
    <scope>NUCLEOTIDE SEQUENCE</scope>
</reference>
<evidence type="ECO:0000313" key="6">
    <source>
        <dbReference type="EMBL" id="MPL72510.1"/>
    </source>
</evidence>
<keyword evidence="6" id="KW-0560">Oxidoreductase</keyword>
<dbReference type="Pfam" id="PF02401">
    <property type="entry name" value="LYTB"/>
    <property type="match status" value="1"/>
</dbReference>
<dbReference type="Gene3D" id="3.40.50.11270">
    <property type="match status" value="1"/>
</dbReference>
<dbReference type="InterPro" id="IPR003451">
    <property type="entry name" value="LytB/IspH"/>
</dbReference>